<keyword evidence="3" id="KW-1185">Reference proteome</keyword>
<keyword evidence="1" id="KW-0812">Transmembrane</keyword>
<feature type="transmembrane region" description="Helical" evidence="1">
    <location>
        <begin position="30"/>
        <end position="51"/>
    </location>
</feature>
<reference evidence="3" key="1">
    <citation type="journal article" date="2019" name="Int. J. Syst. Evol. Microbiol.">
        <title>The Global Catalogue of Microorganisms (GCM) 10K type strain sequencing project: providing services to taxonomists for standard genome sequencing and annotation.</title>
        <authorList>
            <consortium name="The Broad Institute Genomics Platform"/>
            <consortium name="The Broad Institute Genome Sequencing Center for Infectious Disease"/>
            <person name="Wu L."/>
            <person name="Ma J."/>
        </authorList>
    </citation>
    <scope>NUCLEOTIDE SEQUENCE [LARGE SCALE GENOMIC DNA]</scope>
    <source>
        <strain evidence="3">CGMCC 1.12237</strain>
    </source>
</reference>
<name>A0ABW0LCK0_9BACI</name>
<keyword evidence="1" id="KW-1133">Transmembrane helix</keyword>
<evidence type="ECO:0000313" key="3">
    <source>
        <dbReference type="Proteomes" id="UP001596147"/>
    </source>
</evidence>
<keyword evidence="1" id="KW-0472">Membrane</keyword>
<protein>
    <submittedName>
        <fullName evidence="2">DUF3137 domain-containing protein</fullName>
    </submittedName>
</protein>
<organism evidence="2 3">
    <name type="scientific">Lederbergia graminis</name>
    <dbReference type="NCBI Taxonomy" id="735518"/>
    <lineage>
        <taxon>Bacteria</taxon>
        <taxon>Bacillati</taxon>
        <taxon>Bacillota</taxon>
        <taxon>Bacilli</taxon>
        <taxon>Bacillales</taxon>
        <taxon>Bacillaceae</taxon>
        <taxon>Lederbergia</taxon>
    </lineage>
</organism>
<feature type="transmembrane region" description="Helical" evidence="1">
    <location>
        <begin position="57"/>
        <end position="79"/>
    </location>
</feature>
<sequence length="327" mass="38845">MFPSFQQLLPTLQPAIKTSQENRKKAKKKIFRNFIIGFILWVSVILSWILFQSRDVTGTILFIVFLASAVLIGLSLRAVKVFRLSYSKILVANLVKQLFANIEPNEEDEKHEYRVSYMPGRKISSSKIKESNLISSYTRYNGEDYTVGKLGLTTFEFSEILLQKEEYYTDRNGRRQKRIKKVFDGIIFIADFHKHFSGETYLIRKRFFGSDKWRLVFDGSFEIELEDMEFNETFRTMTTNDIEARYILSSNLMKKIMEFNKRAKGNVQIAFRNSKMFITKETSKNHFEGKFFRNNDEEVLEEIYNDFRLYFDIIEEFTLNRRIWSKV</sequence>
<evidence type="ECO:0000313" key="2">
    <source>
        <dbReference type="EMBL" id="MFC5463610.1"/>
    </source>
</evidence>
<dbReference type="RefSeq" id="WP_382347331.1">
    <property type="nucleotide sequence ID" value="NZ_JBHSMC010000001.1"/>
</dbReference>
<dbReference type="Pfam" id="PF11335">
    <property type="entry name" value="DUF3137"/>
    <property type="match status" value="1"/>
</dbReference>
<proteinExistence type="predicted"/>
<dbReference type="EMBL" id="JBHSMC010000001">
    <property type="protein sequence ID" value="MFC5463610.1"/>
    <property type="molecule type" value="Genomic_DNA"/>
</dbReference>
<gene>
    <name evidence="2" type="ORF">ACFPM4_02450</name>
</gene>
<accession>A0ABW0LCK0</accession>
<dbReference type="Proteomes" id="UP001596147">
    <property type="component" value="Unassembled WGS sequence"/>
</dbReference>
<evidence type="ECO:0000256" key="1">
    <source>
        <dbReference type="SAM" id="Phobius"/>
    </source>
</evidence>
<comment type="caution">
    <text evidence="2">The sequence shown here is derived from an EMBL/GenBank/DDBJ whole genome shotgun (WGS) entry which is preliminary data.</text>
</comment>
<dbReference type="InterPro" id="IPR021484">
    <property type="entry name" value="DUF3137"/>
</dbReference>